<organism evidence="3 4">
    <name type="scientific">Propionibacterium australiense</name>
    <dbReference type="NCBI Taxonomy" id="119981"/>
    <lineage>
        <taxon>Bacteria</taxon>
        <taxon>Bacillati</taxon>
        <taxon>Actinomycetota</taxon>
        <taxon>Actinomycetes</taxon>
        <taxon>Propionibacteriales</taxon>
        <taxon>Propionibacteriaceae</taxon>
        <taxon>Propionibacterium</taxon>
    </lineage>
</organism>
<accession>A0A383S779</accession>
<dbReference type="Gene3D" id="3.30.70.2390">
    <property type="match status" value="1"/>
</dbReference>
<dbReference type="RefSeq" id="WP_119161473.1">
    <property type="nucleotide sequence ID" value="NZ_LR134442.1"/>
</dbReference>
<reference evidence="3" key="2">
    <citation type="submission" date="2018-08" db="EMBL/GenBank/DDBJ databases">
        <authorList>
            <person name="Ferrada E.E."/>
            <person name="Latorre B.A."/>
        </authorList>
    </citation>
    <scope>NUCLEOTIDE SEQUENCE [LARGE SCALE GENOMIC DNA]</scope>
    <source>
        <strain evidence="3">Propionibacterium_australiense1</strain>
    </source>
</reference>
<dbReference type="Proteomes" id="UP000263928">
    <property type="component" value="Unassembled WGS sequence"/>
</dbReference>
<dbReference type="Proteomes" id="UP000279336">
    <property type="component" value="Unassembled WGS sequence"/>
</dbReference>
<dbReference type="EMBL" id="UNQJ01000005">
    <property type="protein sequence ID" value="SYZ33106.1"/>
    <property type="molecule type" value="Genomic_DNA"/>
</dbReference>
<dbReference type="EMBL" id="RCIW01000015">
    <property type="protein sequence ID" value="RLP08192.1"/>
    <property type="molecule type" value="Genomic_DNA"/>
</dbReference>
<evidence type="ECO:0000313" key="4">
    <source>
        <dbReference type="Proteomes" id="UP000263928"/>
    </source>
</evidence>
<dbReference type="Pfam" id="PF13399">
    <property type="entry name" value="LytR_C"/>
    <property type="match status" value="1"/>
</dbReference>
<dbReference type="OrthoDB" id="3727388at2"/>
<evidence type="ECO:0000259" key="1">
    <source>
        <dbReference type="Pfam" id="PF13399"/>
    </source>
</evidence>
<keyword evidence="4" id="KW-1185">Reference proteome</keyword>
<protein>
    <submittedName>
        <fullName evidence="2">LytR family transcriptional regulator</fullName>
    </submittedName>
    <submittedName>
        <fullName evidence="3">LytR/CpsA/Psr regulator, C-terminal domain</fullName>
    </submittedName>
</protein>
<evidence type="ECO:0000313" key="2">
    <source>
        <dbReference type="EMBL" id="RLP08192.1"/>
    </source>
</evidence>
<proteinExistence type="predicted"/>
<reference evidence="2 5" key="3">
    <citation type="submission" date="2018-10" db="EMBL/GenBank/DDBJ databases">
        <title>Propionibacterium australiense Genome Sequencing and Assembly.</title>
        <authorList>
            <person name="Bernier A.-M."/>
            <person name="Bernard K."/>
        </authorList>
    </citation>
    <scope>NUCLEOTIDE SEQUENCE [LARGE SCALE GENOMIC DNA]</scope>
    <source>
        <strain evidence="2 5">NML98A078</strain>
    </source>
</reference>
<sequence>MRKWYTPVVLVVLLGFVVFAGWWGVRMVTQPLGPTSVCETTSLMVLRTDQVQVRVYNAGTVKGQATTIASQMEDVGFVINTTGNTDDDDYTGTTIVGASGDDPQVQLVASFFPGAVIDTDNRKNGLVDVILTDDLGQGFNADAATTIDVPSGKVCLPVAQTSAGATPSS</sequence>
<evidence type="ECO:0000313" key="3">
    <source>
        <dbReference type="EMBL" id="SYZ33106.1"/>
    </source>
</evidence>
<name>A0A383S779_9ACTN</name>
<dbReference type="AlphaFoldDB" id="A0A383S779"/>
<evidence type="ECO:0000313" key="5">
    <source>
        <dbReference type="Proteomes" id="UP000279336"/>
    </source>
</evidence>
<dbReference type="InterPro" id="IPR027381">
    <property type="entry name" value="LytR/CpsA/Psr_C"/>
</dbReference>
<reference evidence="4" key="1">
    <citation type="submission" date="2018-08" db="EMBL/GenBank/DDBJ databases">
        <authorList>
            <person name="Hornung B."/>
        </authorList>
    </citation>
    <scope>NUCLEOTIDE SEQUENCE [LARGE SCALE GENOMIC DNA]</scope>
</reference>
<gene>
    <name evidence="2" type="ORF">D7U36_10025</name>
    <name evidence="3" type="ORF">PROPAUS_1021</name>
</gene>
<feature type="domain" description="LytR/CpsA/Psr regulator C-terminal" evidence="1">
    <location>
        <begin position="50"/>
        <end position="134"/>
    </location>
</feature>